<sequence>MVDGTYRFPGLRNRISAALFHERDLAGDIRDGDPLSDLTIFRVIIVRPDPFFRILLP</sequence>
<keyword evidence="2" id="KW-1185">Reference proteome</keyword>
<gene>
    <name evidence="1" type="ORF">PBT88_03725</name>
</gene>
<dbReference type="Proteomes" id="UP001210865">
    <property type="component" value="Chromosome"/>
</dbReference>
<proteinExistence type="predicted"/>
<evidence type="ECO:0000313" key="1">
    <source>
        <dbReference type="EMBL" id="WBO23260.1"/>
    </source>
</evidence>
<name>A0ABY7NP02_9SPHN</name>
<dbReference type="EMBL" id="CP115174">
    <property type="protein sequence ID" value="WBO23260.1"/>
    <property type="molecule type" value="Genomic_DNA"/>
</dbReference>
<evidence type="ECO:0000313" key="2">
    <source>
        <dbReference type="Proteomes" id="UP001210865"/>
    </source>
</evidence>
<organism evidence="1 2">
    <name type="scientific">Sphingomonas abietis</name>
    <dbReference type="NCBI Taxonomy" id="3012344"/>
    <lineage>
        <taxon>Bacteria</taxon>
        <taxon>Pseudomonadati</taxon>
        <taxon>Pseudomonadota</taxon>
        <taxon>Alphaproteobacteria</taxon>
        <taxon>Sphingomonadales</taxon>
        <taxon>Sphingomonadaceae</taxon>
        <taxon>Sphingomonas</taxon>
    </lineage>
</organism>
<accession>A0ABY7NP02</accession>
<dbReference type="RefSeq" id="WP_270077895.1">
    <property type="nucleotide sequence ID" value="NZ_CP115174.1"/>
</dbReference>
<protein>
    <submittedName>
        <fullName evidence="1">Uncharacterized protein</fullName>
    </submittedName>
</protein>
<reference evidence="1 2" key="1">
    <citation type="submission" date="2022-12" db="EMBL/GenBank/DDBJ databases">
        <title>Sphingomonas abieness sp. nov., an endophytic bacterium isolated from Abies koreana.</title>
        <authorList>
            <person name="Jiang L."/>
            <person name="Lee J."/>
        </authorList>
    </citation>
    <scope>NUCLEOTIDE SEQUENCE [LARGE SCALE GENOMIC DNA]</scope>
    <source>
        <strain evidence="2">PAMB 00755</strain>
    </source>
</reference>